<organism evidence="2 3">
    <name type="scientific">Ectobacillus funiculus</name>
    <dbReference type="NCBI Taxonomy" id="137993"/>
    <lineage>
        <taxon>Bacteria</taxon>
        <taxon>Bacillati</taxon>
        <taxon>Bacillota</taxon>
        <taxon>Bacilli</taxon>
        <taxon>Bacillales</taxon>
        <taxon>Bacillaceae</taxon>
        <taxon>Ectobacillus</taxon>
    </lineage>
</organism>
<feature type="transmembrane region" description="Helical" evidence="1">
    <location>
        <begin position="217"/>
        <end position="237"/>
    </location>
</feature>
<dbReference type="PANTHER" id="PTHR41324:SF1">
    <property type="entry name" value="DUF2232 DOMAIN-CONTAINING PROTEIN"/>
    <property type="match status" value="1"/>
</dbReference>
<evidence type="ECO:0000256" key="1">
    <source>
        <dbReference type="SAM" id="Phobius"/>
    </source>
</evidence>
<keyword evidence="1" id="KW-1133">Transmembrane helix</keyword>
<evidence type="ECO:0000313" key="3">
    <source>
        <dbReference type="Proteomes" id="UP001589609"/>
    </source>
</evidence>
<feature type="transmembrane region" description="Helical" evidence="1">
    <location>
        <begin position="244"/>
        <end position="271"/>
    </location>
</feature>
<evidence type="ECO:0000313" key="2">
    <source>
        <dbReference type="EMBL" id="MFB9757323.1"/>
    </source>
</evidence>
<accession>A0ABV5W9Q5</accession>
<feature type="transmembrane region" description="Helical" evidence="1">
    <location>
        <begin position="173"/>
        <end position="197"/>
    </location>
</feature>
<protein>
    <submittedName>
        <fullName evidence="2">YybS family protein</fullName>
    </submittedName>
</protein>
<dbReference type="RefSeq" id="WP_379947626.1">
    <property type="nucleotide sequence ID" value="NZ_JBHMAF010000010.1"/>
</dbReference>
<dbReference type="Gene3D" id="1.10.1760.20">
    <property type="match status" value="1"/>
</dbReference>
<sequence length="319" mass="36494">MKRGKRMKNTRFITEGAVLLAVYIILLLASLYIPILNFFISLALPLPFILFSIRYDVKRSLILVAVASLVTMIVSSPLTITNTVMFGTAGIVFGSMYKRNRKPLEILLAGTLIYIVNIVVLYIVSIQLLHYNFITELKDVFNQSIQQAEQITKATGAQVNEEQMKQLKQTLGLIGYLLPMLVVASGLMMAWFTQLIAAPVLKRLRNPVQPWPPFRDIQFPKSVLWYYVLFLIITMFYKAEEGTYLYIALLNLNFLLQWIMAAQGFSFIAFWSHSKGYPKAFPIILFVVSLLMPMLFSLVSFLGIIDLGFRLRNRLEKRV</sequence>
<feature type="transmembrane region" description="Helical" evidence="1">
    <location>
        <begin position="12"/>
        <end position="29"/>
    </location>
</feature>
<comment type="caution">
    <text evidence="2">The sequence shown here is derived from an EMBL/GenBank/DDBJ whole genome shotgun (WGS) entry which is preliminary data.</text>
</comment>
<keyword evidence="1" id="KW-0472">Membrane</keyword>
<gene>
    <name evidence="2" type="ORF">ACFFMS_02000</name>
</gene>
<feature type="transmembrane region" description="Helical" evidence="1">
    <location>
        <begin position="35"/>
        <end position="53"/>
    </location>
</feature>
<dbReference type="Pfam" id="PF09991">
    <property type="entry name" value="DUF2232"/>
    <property type="match status" value="1"/>
</dbReference>
<dbReference type="EMBL" id="JBHMAF010000010">
    <property type="protein sequence ID" value="MFB9757323.1"/>
    <property type="molecule type" value="Genomic_DNA"/>
</dbReference>
<keyword evidence="3" id="KW-1185">Reference proteome</keyword>
<keyword evidence="1" id="KW-0812">Transmembrane</keyword>
<reference evidence="2 3" key="1">
    <citation type="submission" date="2024-09" db="EMBL/GenBank/DDBJ databases">
        <authorList>
            <person name="Sun Q."/>
            <person name="Mori K."/>
        </authorList>
    </citation>
    <scope>NUCLEOTIDE SEQUENCE [LARGE SCALE GENOMIC DNA]</scope>
    <source>
        <strain evidence="2 3">JCM 11201</strain>
    </source>
</reference>
<feature type="transmembrane region" description="Helical" evidence="1">
    <location>
        <begin position="283"/>
        <end position="309"/>
    </location>
</feature>
<feature type="transmembrane region" description="Helical" evidence="1">
    <location>
        <begin position="60"/>
        <end position="86"/>
    </location>
</feature>
<name>A0ABV5W9Q5_9BACI</name>
<proteinExistence type="predicted"/>
<dbReference type="PANTHER" id="PTHR41324">
    <property type="entry name" value="MEMBRANE PROTEIN-RELATED"/>
    <property type="match status" value="1"/>
</dbReference>
<feature type="transmembrane region" description="Helical" evidence="1">
    <location>
        <begin position="106"/>
        <end position="129"/>
    </location>
</feature>
<dbReference type="InterPro" id="IPR018710">
    <property type="entry name" value="DUF2232"/>
</dbReference>
<dbReference type="Proteomes" id="UP001589609">
    <property type="component" value="Unassembled WGS sequence"/>
</dbReference>